<dbReference type="GO" id="GO:0005737">
    <property type="term" value="C:cytoplasm"/>
    <property type="evidence" value="ECO:0007669"/>
    <property type="project" value="TreeGrafter"/>
</dbReference>
<dbReference type="InterPro" id="IPR050325">
    <property type="entry name" value="Prot/Nucl_acid_deglycase"/>
</dbReference>
<dbReference type="Gene3D" id="3.40.50.880">
    <property type="match status" value="1"/>
</dbReference>
<dbReference type="OrthoDB" id="543156at2759"/>
<dbReference type="GeneID" id="27686299"/>
<keyword evidence="5" id="KW-1185">Reference proteome</keyword>
<organism evidence="4 5">
    <name type="scientific">Spizellomyces punctatus (strain DAOM BR117)</name>
    <dbReference type="NCBI Taxonomy" id="645134"/>
    <lineage>
        <taxon>Eukaryota</taxon>
        <taxon>Fungi</taxon>
        <taxon>Fungi incertae sedis</taxon>
        <taxon>Chytridiomycota</taxon>
        <taxon>Chytridiomycota incertae sedis</taxon>
        <taxon>Chytridiomycetes</taxon>
        <taxon>Spizellomycetales</taxon>
        <taxon>Spizellomycetaceae</taxon>
        <taxon>Spizellomyces</taxon>
    </lineage>
</organism>
<evidence type="ECO:0000259" key="3">
    <source>
        <dbReference type="Pfam" id="PF01965"/>
    </source>
</evidence>
<dbReference type="OMA" id="YRMTVIS"/>
<dbReference type="InterPro" id="IPR029062">
    <property type="entry name" value="Class_I_gatase-like"/>
</dbReference>
<evidence type="ECO:0000313" key="5">
    <source>
        <dbReference type="Proteomes" id="UP000053201"/>
    </source>
</evidence>
<dbReference type="EMBL" id="KQ257453">
    <property type="protein sequence ID" value="KND02255.1"/>
    <property type="molecule type" value="Genomic_DNA"/>
</dbReference>
<name>A0A0L0HMV5_SPIPD</name>
<dbReference type="AlphaFoldDB" id="A0A0L0HMV5"/>
<dbReference type="STRING" id="645134.A0A0L0HMV5"/>
<proteinExistence type="predicted"/>
<comment type="catalytic activity">
    <reaction evidence="2">
        <text>methylglyoxal + H2O = (R)-lactate + H(+)</text>
        <dbReference type="Rhea" id="RHEA:27754"/>
        <dbReference type="ChEBI" id="CHEBI:15377"/>
        <dbReference type="ChEBI" id="CHEBI:15378"/>
        <dbReference type="ChEBI" id="CHEBI:16004"/>
        <dbReference type="ChEBI" id="CHEBI:17158"/>
        <dbReference type="EC" id="4.2.1.130"/>
    </reaction>
</comment>
<dbReference type="GO" id="GO:0019243">
    <property type="term" value="P:methylglyoxal catabolic process to D-lactate via S-lactoyl-glutathione"/>
    <property type="evidence" value="ECO:0007669"/>
    <property type="project" value="TreeGrafter"/>
</dbReference>
<evidence type="ECO:0000256" key="1">
    <source>
        <dbReference type="ARBA" id="ARBA00013134"/>
    </source>
</evidence>
<feature type="domain" description="DJ-1/PfpI" evidence="3">
    <location>
        <begin position="103"/>
        <end position="242"/>
    </location>
</feature>
<dbReference type="PANTHER" id="PTHR48094:SF22">
    <property type="entry name" value="DJ-1_PFPI DOMAIN-CONTAINING PROTEIN"/>
    <property type="match status" value="1"/>
</dbReference>
<dbReference type="eggNOG" id="ENOG502QTD3">
    <property type="taxonomic scope" value="Eukaryota"/>
</dbReference>
<gene>
    <name evidence="4" type="ORF">SPPG_02734</name>
</gene>
<dbReference type="SUPFAM" id="SSF52317">
    <property type="entry name" value="Class I glutamine amidotransferase-like"/>
    <property type="match status" value="1"/>
</dbReference>
<dbReference type="GO" id="GO:0019172">
    <property type="term" value="F:glyoxalase III activity"/>
    <property type="evidence" value="ECO:0007669"/>
    <property type="project" value="UniProtKB-EC"/>
</dbReference>
<sequence>MAQTASKGKVLIILSGANTIHLKEGKDQKTGYFLSELGHPLMKILEAGYDVVFANPTGTHPVQDPISELLIWFLGNYKEREREHALIDKMKIESNFASPRPFASLTDDDLSTFVGVFIPGGHAPMQDLHNDKELARILGHFHRMAKPTGAICHGPAALLSTKTEEGCPYSGYKVTAYSNTEDKLNEIMWWGTLPYKLVDELEKAGLKCEETFPMGSKVTVDRELVSGQNPSSASAFGDAFVKKLNESVTLGGTGVHAKEI</sequence>
<dbReference type="InParanoid" id="A0A0L0HMV5"/>
<dbReference type="PANTHER" id="PTHR48094">
    <property type="entry name" value="PROTEIN/NUCLEIC ACID DEGLYCASE DJ-1-RELATED"/>
    <property type="match status" value="1"/>
</dbReference>
<reference evidence="4 5" key="1">
    <citation type="submission" date="2009-08" db="EMBL/GenBank/DDBJ databases">
        <title>The Genome Sequence of Spizellomyces punctatus strain DAOM BR117.</title>
        <authorList>
            <consortium name="The Broad Institute Genome Sequencing Platform"/>
            <person name="Russ C."/>
            <person name="Cuomo C."/>
            <person name="Shea T."/>
            <person name="Young S.K."/>
            <person name="Zeng Q."/>
            <person name="Koehrsen M."/>
            <person name="Haas B."/>
            <person name="Borodovsky M."/>
            <person name="Guigo R."/>
            <person name="Alvarado L."/>
            <person name="Berlin A."/>
            <person name="Bochicchio J."/>
            <person name="Borenstein D."/>
            <person name="Chapman S."/>
            <person name="Chen Z."/>
            <person name="Engels R."/>
            <person name="Freedman E."/>
            <person name="Gellesch M."/>
            <person name="Goldberg J."/>
            <person name="Griggs A."/>
            <person name="Gujja S."/>
            <person name="Heiman D."/>
            <person name="Hepburn T."/>
            <person name="Howarth C."/>
            <person name="Jen D."/>
            <person name="Larson L."/>
            <person name="Lewis B."/>
            <person name="Mehta T."/>
            <person name="Park D."/>
            <person name="Pearson M."/>
            <person name="Roberts A."/>
            <person name="Saif S."/>
            <person name="Shenoy N."/>
            <person name="Sisk P."/>
            <person name="Stolte C."/>
            <person name="Sykes S."/>
            <person name="Thomson T."/>
            <person name="Walk T."/>
            <person name="White J."/>
            <person name="Yandava C."/>
            <person name="Burger G."/>
            <person name="Gray M.W."/>
            <person name="Holland P.W.H."/>
            <person name="King N."/>
            <person name="Lang F.B.F."/>
            <person name="Roger A.J."/>
            <person name="Ruiz-Trillo I."/>
            <person name="Lander E."/>
            <person name="Nusbaum C."/>
        </authorList>
    </citation>
    <scope>NUCLEOTIDE SEQUENCE [LARGE SCALE GENOMIC DNA]</scope>
    <source>
        <strain evidence="4 5">DAOM BR117</strain>
    </source>
</reference>
<accession>A0A0L0HMV5</accession>
<evidence type="ECO:0000256" key="2">
    <source>
        <dbReference type="ARBA" id="ARBA00048082"/>
    </source>
</evidence>
<protein>
    <recommendedName>
        <fullName evidence="1">D-lactate dehydratase</fullName>
        <ecNumber evidence="1">4.2.1.130</ecNumber>
    </recommendedName>
</protein>
<dbReference type="Proteomes" id="UP000053201">
    <property type="component" value="Unassembled WGS sequence"/>
</dbReference>
<evidence type="ECO:0000313" key="4">
    <source>
        <dbReference type="EMBL" id="KND02255.1"/>
    </source>
</evidence>
<dbReference type="RefSeq" id="XP_016610294.1">
    <property type="nucleotide sequence ID" value="XM_016751017.1"/>
</dbReference>
<dbReference type="CDD" id="cd03141">
    <property type="entry name" value="GATase1_Hsp31_like"/>
    <property type="match status" value="1"/>
</dbReference>
<dbReference type="VEuPathDB" id="FungiDB:SPPG_02734"/>
<dbReference type="Pfam" id="PF01965">
    <property type="entry name" value="DJ-1_PfpI"/>
    <property type="match status" value="1"/>
</dbReference>
<dbReference type="InterPro" id="IPR002818">
    <property type="entry name" value="DJ-1/PfpI"/>
</dbReference>
<dbReference type="EC" id="4.2.1.130" evidence="1"/>